<dbReference type="InterPro" id="IPR035994">
    <property type="entry name" value="Nucleoside_phosphorylase_sf"/>
</dbReference>
<dbReference type="SUPFAM" id="SSF53167">
    <property type="entry name" value="Purine and uridine phosphorylases"/>
    <property type="match status" value="1"/>
</dbReference>
<feature type="binding site" evidence="6">
    <location>
        <position position="257"/>
    </location>
    <ligand>
        <name>a purine D-ribonucleoside</name>
        <dbReference type="ChEBI" id="CHEBI:142355"/>
    </ligand>
</feature>
<evidence type="ECO:0000259" key="7">
    <source>
        <dbReference type="Pfam" id="PF01048"/>
    </source>
</evidence>
<dbReference type="NCBIfam" id="TIGR01697">
    <property type="entry name" value="PNPH-PUNA-XAPA"/>
    <property type="match status" value="1"/>
</dbReference>
<feature type="domain" description="Nucleoside phosphorylase" evidence="7">
    <location>
        <begin position="55"/>
        <end position="282"/>
    </location>
</feature>
<dbReference type="NCBIfam" id="NF006054">
    <property type="entry name" value="PRK08202.1"/>
    <property type="match status" value="1"/>
</dbReference>
<keyword evidence="3 5" id="KW-0328">Glycosyltransferase</keyword>
<dbReference type="EMBL" id="KQ947410">
    <property type="protein sequence ID" value="KUJ19786.1"/>
    <property type="molecule type" value="Genomic_DNA"/>
</dbReference>
<evidence type="ECO:0000256" key="1">
    <source>
        <dbReference type="ARBA" id="ARBA00005058"/>
    </source>
</evidence>
<dbReference type="RefSeq" id="XP_018074141.1">
    <property type="nucleotide sequence ID" value="XM_018216763.1"/>
</dbReference>
<dbReference type="PANTHER" id="PTHR11904:SF9">
    <property type="entry name" value="PURINE NUCLEOSIDE PHOSPHORYLASE-RELATED"/>
    <property type="match status" value="1"/>
</dbReference>
<dbReference type="GeneID" id="28826489"/>
<evidence type="ECO:0000256" key="3">
    <source>
        <dbReference type="ARBA" id="ARBA00022676"/>
    </source>
</evidence>
<dbReference type="InterPro" id="IPR011268">
    <property type="entry name" value="Purine_phosphorylase"/>
</dbReference>
<dbReference type="Gene3D" id="3.40.50.1580">
    <property type="entry name" value="Nucleoside phosphorylase domain"/>
    <property type="match status" value="1"/>
</dbReference>
<keyword evidence="4 5" id="KW-0808">Transferase</keyword>
<dbReference type="KEGG" id="psco:LY89DRAFT_695451"/>
<dbReference type="PIRSF" id="PIRSF000477">
    <property type="entry name" value="PurNPase"/>
    <property type="match status" value="1"/>
</dbReference>
<dbReference type="GO" id="GO:0004731">
    <property type="term" value="F:purine-nucleoside phosphorylase activity"/>
    <property type="evidence" value="ECO:0007669"/>
    <property type="project" value="UniProtKB-EC"/>
</dbReference>
<comment type="similarity">
    <text evidence="2 5">Belongs to the PNP/MTAP phosphorylase family.</text>
</comment>
<feature type="binding site" evidence="6">
    <location>
        <position position="215"/>
    </location>
    <ligand>
        <name>a purine D-ribonucleoside</name>
        <dbReference type="ChEBI" id="CHEBI:142355"/>
    </ligand>
</feature>
<evidence type="ECO:0000256" key="4">
    <source>
        <dbReference type="ARBA" id="ARBA00022679"/>
    </source>
</evidence>
<evidence type="ECO:0000313" key="9">
    <source>
        <dbReference type="Proteomes" id="UP000070700"/>
    </source>
</evidence>
<dbReference type="FunCoup" id="A0A194XI23">
    <property type="interactions" value="731"/>
</dbReference>
<dbReference type="InterPro" id="IPR000845">
    <property type="entry name" value="Nucleoside_phosphorylase_d"/>
</dbReference>
<keyword evidence="9" id="KW-1185">Reference proteome</keyword>
<dbReference type="AlphaFoldDB" id="A0A194XI23"/>
<dbReference type="CDD" id="cd09009">
    <property type="entry name" value="PNP-EcPNPII_like"/>
    <property type="match status" value="1"/>
</dbReference>
<organism evidence="8 9">
    <name type="scientific">Mollisia scopiformis</name>
    <name type="common">Conifer needle endophyte fungus</name>
    <name type="synonym">Phialocephala scopiformis</name>
    <dbReference type="NCBI Taxonomy" id="149040"/>
    <lineage>
        <taxon>Eukaryota</taxon>
        <taxon>Fungi</taxon>
        <taxon>Dikarya</taxon>
        <taxon>Ascomycota</taxon>
        <taxon>Pezizomycotina</taxon>
        <taxon>Leotiomycetes</taxon>
        <taxon>Helotiales</taxon>
        <taxon>Mollisiaceae</taxon>
        <taxon>Mollisia</taxon>
    </lineage>
</organism>
<evidence type="ECO:0000256" key="2">
    <source>
        <dbReference type="ARBA" id="ARBA00006751"/>
    </source>
</evidence>
<comment type="function">
    <text evidence="5">The purine nucleoside phosphorylases catalyze the phosphorolytic breakdown of the N-glycosidic bond in the beta-(deoxy)ribonucleoside molecules, with the formation of the corresponding free purine bases and pentose-1-phosphate.</text>
</comment>
<feature type="binding site" evidence="6">
    <location>
        <position position="234"/>
    </location>
    <ligand>
        <name>phosphate</name>
        <dbReference type="ChEBI" id="CHEBI:43474"/>
    </ligand>
</feature>
<gene>
    <name evidence="8" type="ORF">LY89DRAFT_695451</name>
</gene>
<name>A0A194XI23_MOLSC</name>
<dbReference type="PANTHER" id="PTHR11904">
    <property type="entry name" value="METHYLTHIOADENOSINE/PURINE NUCLEOSIDE PHOSPHORYLASE"/>
    <property type="match status" value="1"/>
</dbReference>
<dbReference type="InParanoid" id="A0A194XI23"/>
<sequence length="319" mass="34455">MVTTTITLDLIEQGVAYIESILPNGFAPKVGIIGGSGMCGLQGAFHGGTREISYETMREAIGDFPVTTVLGHPGKFLFGHIGVTKTPAVLMCGRTHYYESHELQIATLPIRILGLLGVETLIITNAAGGLSSELKVGDIVLVNDHINFPGLAGSNPLRGPNIGALGPRFLPLADPYDFALGRVAHRAWKDLKRDDWKLKLLHEGVYGFVAGPSYETRAECRMLASNGVTMVGMSTVPEVIIAAHCGIRVLAMSLISNVSVMEPGPRGDDPDFVARSNEELGRFMNKDKANHDEVLEAAHGYVDKIKNLIVKIIEIEMTR</sequence>
<dbReference type="GO" id="GO:0005737">
    <property type="term" value="C:cytoplasm"/>
    <property type="evidence" value="ECO:0007669"/>
    <property type="project" value="TreeGrafter"/>
</dbReference>
<dbReference type="GO" id="GO:0009116">
    <property type="term" value="P:nucleoside metabolic process"/>
    <property type="evidence" value="ECO:0007669"/>
    <property type="project" value="InterPro"/>
</dbReference>
<feature type="binding site" evidence="6">
    <location>
        <position position="36"/>
    </location>
    <ligand>
        <name>phosphate</name>
        <dbReference type="ChEBI" id="CHEBI:43474"/>
    </ligand>
</feature>
<evidence type="ECO:0000256" key="6">
    <source>
        <dbReference type="PIRSR" id="PIRSR000477-2"/>
    </source>
</evidence>
<dbReference type="Pfam" id="PF01048">
    <property type="entry name" value="PNP_UDP_1"/>
    <property type="match status" value="1"/>
</dbReference>
<feature type="binding site" evidence="6">
    <location>
        <begin position="94"/>
        <end position="96"/>
    </location>
    <ligand>
        <name>phosphate</name>
        <dbReference type="ChEBI" id="CHEBI:43474"/>
    </ligand>
</feature>
<dbReference type="Proteomes" id="UP000070700">
    <property type="component" value="Unassembled WGS sequence"/>
</dbReference>
<proteinExistence type="inferred from homology"/>
<feature type="binding site" evidence="6">
    <location>
        <position position="72"/>
    </location>
    <ligand>
        <name>phosphate</name>
        <dbReference type="ChEBI" id="CHEBI:43474"/>
    </ligand>
</feature>
<evidence type="ECO:0000256" key="5">
    <source>
        <dbReference type="PIRNR" id="PIRNR000477"/>
    </source>
</evidence>
<evidence type="ECO:0000313" key="8">
    <source>
        <dbReference type="EMBL" id="KUJ19786.1"/>
    </source>
</evidence>
<protein>
    <recommendedName>
        <fullName evidence="5">Purine nucleoside phosphorylase</fullName>
        <ecNumber evidence="5">2.4.2.1</ecNumber>
    </recommendedName>
    <alternativeName>
        <fullName evidence="5">Inosine-guanosine phosphorylase</fullName>
    </alternativeName>
</protein>
<dbReference type="UniPathway" id="UPA00606"/>
<dbReference type="STRING" id="149040.A0A194XI23"/>
<accession>A0A194XI23</accession>
<reference evidence="8 9" key="1">
    <citation type="submission" date="2015-10" db="EMBL/GenBank/DDBJ databases">
        <title>Full genome of DAOMC 229536 Phialocephala scopiformis, a fungal endophyte of spruce producing the potent anti-insectan compound rugulosin.</title>
        <authorList>
            <consortium name="DOE Joint Genome Institute"/>
            <person name="Walker A.K."/>
            <person name="Frasz S.L."/>
            <person name="Seifert K.A."/>
            <person name="Miller J.D."/>
            <person name="Mondo S.J."/>
            <person name="Labutti K."/>
            <person name="Lipzen A."/>
            <person name="Dockter R."/>
            <person name="Kennedy M."/>
            <person name="Grigoriev I.V."/>
            <person name="Spatafora J.W."/>
        </authorList>
    </citation>
    <scope>NUCLEOTIDE SEQUENCE [LARGE SCALE GENOMIC DNA]</scope>
    <source>
        <strain evidence="8 9">CBS 120377</strain>
    </source>
</reference>
<comment type="pathway">
    <text evidence="1 5">Purine metabolism; purine nucleoside salvage.</text>
</comment>
<dbReference type="OrthoDB" id="10261782at2759"/>
<feature type="binding site" evidence="6">
    <location>
        <position position="126"/>
    </location>
    <ligand>
        <name>phosphate</name>
        <dbReference type="ChEBI" id="CHEBI:43474"/>
    </ligand>
</feature>
<dbReference type="EC" id="2.4.2.1" evidence="5"/>